<feature type="transmembrane region" description="Helical" evidence="1">
    <location>
        <begin position="20"/>
        <end position="39"/>
    </location>
</feature>
<evidence type="ECO:0000313" key="2">
    <source>
        <dbReference type="EMBL" id="GAA3920893.1"/>
    </source>
</evidence>
<keyword evidence="1" id="KW-0812">Transmembrane</keyword>
<accession>A0ABP7ME78</accession>
<sequence>MAGDGGGSGRARRVDFCVTMLFGAVYAAALFLLVTGFAGEPGGCGGRFQDSCAGGTYTRLGVGFGLVAVVAPVLHKVVPDVPFEEGVGRAGAVTALVSGAAAGIALTLAVLGAAA</sequence>
<protein>
    <recommendedName>
        <fullName evidence="4">DUF4345 domain-containing protein</fullName>
    </recommendedName>
</protein>
<proteinExistence type="predicted"/>
<organism evidence="2 3">
    <name type="scientific">Streptomyces gulbargensis</name>
    <dbReference type="NCBI Taxonomy" id="364901"/>
    <lineage>
        <taxon>Bacteria</taxon>
        <taxon>Bacillati</taxon>
        <taxon>Actinomycetota</taxon>
        <taxon>Actinomycetes</taxon>
        <taxon>Kitasatosporales</taxon>
        <taxon>Streptomycetaceae</taxon>
        <taxon>Streptomyces</taxon>
    </lineage>
</organism>
<evidence type="ECO:0000256" key="1">
    <source>
        <dbReference type="SAM" id="Phobius"/>
    </source>
</evidence>
<dbReference type="Proteomes" id="UP001501000">
    <property type="component" value="Unassembled WGS sequence"/>
</dbReference>
<comment type="caution">
    <text evidence="2">The sequence shown here is derived from an EMBL/GenBank/DDBJ whole genome shotgun (WGS) entry which is preliminary data.</text>
</comment>
<keyword evidence="3" id="KW-1185">Reference proteome</keyword>
<reference evidence="3" key="1">
    <citation type="journal article" date="2019" name="Int. J. Syst. Evol. Microbiol.">
        <title>The Global Catalogue of Microorganisms (GCM) 10K type strain sequencing project: providing services to taxonomists for standard genome sequencing and annotation.</title>
        <authorList>
            <consortium name="The Broad Institute Genomics Platform"/>
            <consortium name="The Broad Institute Genome Sequencing Center for Infectious Disease"/>
            <person name="Wu L."/>
            <person name="Ma J."/>
        </authorList>
    </citation>
    <scope>NUCLEOTIDE SEQUENCE [LARGE SCALE GENOMIC DNA]</scope>
    <source>
        <strain evidence="3">JCM 16956</strain>
    </source>
</reference>
<feature type="transmembrane region" description="Helical" evidence="1">
    <location>
        <begin position="90"/>
        <end position="114"/>
    </location>
</feature>
<keyword evidence="1" id="KW-0472">Membrane</keyword>
<gene>
    <name evidence="2" type="ORF">GCM10022244_32650</name>
</gene>
<evidence type="ECO:0008006" key="4">
    <source>
        <dbReference type="Google" id="ProtNLM"/>
    </source>
</evidence>
<evidence type="ECO:0000313" key="3">
    <source>
        <dbReference type="Proteomes" id="UP001501000"/>
    </source>
</evidence>
<dbReference type="EMBL" id="BAABAJ010000008">
    <property type="protein sequence ID" value="GAA3920893.1"/>
    <property type="molecule type" value="Genomic_DNA"/>
</dbReference>
<keyword evidence="1" id="KW-1133">Transmembrane helix</keyword>
<name>A0ABP7ME78_9ACTN</name>